<dbReference type="AlphaFoldDB" id="A0A804N6E6"/>
<feature type="region of interest" description="Disordered" evidence="2">
    <location>
        <begin position="1"/>
        <end position="44"/>
    </location>
</feature>
<organism evidence="3 4">
    <name type="scientific">Zea mays</name>
    <name type="common">Maize</name>
    <dbReference type="NCBI Taxonomy" id="4577"/>
    <lineage>
        <taxon>Eukaryota</taxon>
        <taxon>Viridiplantae</taxon>
        <taxon>Streptophyta</taxon>
        <taxon>Embryophyta</taxon>
        <taxon>Tracheophyta</taxon>
        <taxon>Spermatophyta</taxon>
        <taxon>Magnoliopsida</taxon>
        <taxon>Liliopsida</taxon>
        <taxon>Poales</taxon>
        <taxon>Poaceae</taxon>
        <taxon>PACMAD clade</taxon>
        <taxon>Panicoideae</taxon>
        <taxon>Andropogonodae</taxon>
        <taxon>Andropogoneae</taxon>
        <taxon>Tripsacinae</taxon>
        <taxon>Zea</taxon>
    </lineage>
</organism>
<dbReference type="PANTHER" id="PTHR12826">
    <property type="entry name" value="RIBONUCLEASE Y"/>
    <property type="match status" value="1"/>
</dbReference>
<dbReference type="GO" id="GO:0003723">
    <property type="term" value="F:RNA binding"/>
    <property type="evidence" value="ECO:0007669"/>
    <property type="project" value="UniProtKB-KW"/>
</dbReference>
<dbReference type="Gramene" id="Zm00001eb138570_T002">
    <property type="protein sequence ID" value="Zm00001eb138570_P002"/>
    <property type="gene ID" value="Zm00001eb138570"/>
</dbReference>
<keyword evidence="5" id="KW-1267">Proteomics identification</keyword>
<name>A0A804N6E6_MAIZE</name>
<protein>
    <submittedName>
        <fullName evidence="3">Uncharacterized protein</fullName>
    </submittedName>
</protein>
<dbReference type="EnsemblPlants" id="Zm00001eb138570_T002">
    <property type="protein sequence ID" value="Zm00001eb138570_P002"/>
    <property type="gene ID" value="Zm00001eb138570"/>
</dbReference>
<evidence type="ECO:0000313" key="4">
    <source>
        <dbReference type="Proteomes" id="UP000007305"/>
    </source>
</evidence>
<keyword evidence="4" id="KW-1185">Reference proteome</keyword>
<dbReference type="GO" id="GO:0005634">
    <property type="term" value="C:nucleus"/>
    <property type="evidence" value="ECO:0000318"/>
    <property type="project" value="GO_Central"/>
</dbReference>
<dbReference type="InParanoid" id="A0A804N6E6"/>
<feature type="compositionally biased region" description="Polar residues" evidence="2">
    <location>
        <begin position="1"/>
        <end position="11"/>
    </location>
</feature>
<proteinExistence type="evidence at protein level"/>
<dbReference type="Proteomes" id="UP000007305">
    <property type="component" value="Chromosome 3"/>
</dbReference>
<accession>A0A804N6E6</accession>
<evidence type="ECO:0000256" key="2">
    <source>
        <dbReference type="SAM" id="MobiDB-lite"/>
    </source>
</evidence>
<reference evidence="4" key="1">
    <citation type="submission" date="2015-12" db="EMBL/GenBank/DDBJ databases">
        <title>Update maize B73 reference genome by single molecule sequencing technologies.</title>
        <authorList>
            <consortium name="Maize Genome Sequencing Project"/>
            <person name="Ware D."/>
        </authorList>
    </citation>
    <scope>NUCLEOTIDE SEQUENCE [LARGE SCALE GENOMIC DNA]</scope>
    <source>
        <strain evidence="4">cv. B73</strain>
    </source>
</reference>
<evidence type="ECO:0000313" key="3">
    <source>
        <dbReference type="EnsemblPlants" id="Zm00001eb138570_P002"/>
    </source>
</evidence>
<reference evidence="3" key="2">
    <citation type="submission" date="2019-07" db="EMBL/GenBank/DDBJ databases">
        <authorList>
            <person name="Seetharam A."/>
            <person name="Woodhouse M."/>
            <person name="Cannon E."/>
        </authorList>
    </citation>
    <scope>NUCLEOTIDE SEQUENCE [LARGE SCALE GENOMIC DNA]</scope>
    <source>
        <strain evidence="3">cv. B73</strain>
    </source>
</reference>
<reference evidence="3" key="3">
    <citation type="submission" date="2021-05" db="UniProtKB">
        <authorList>
            <consortium name="EnsemblPlants"/>
        </authorList>
    </citation>
    <scope>IDENTIFICATION</scope>
    <source>
        <strain evidence="3">cv. B73</strain>
    </source>
</reference>
<dbReference type="PANTHER" id="PTHR12826:SF13">
    <property type="entry name" value="RNA-BINDING PROTEIN PNO1"/>
    <property type="match status" value="1"/>
</dbReference>
<keyword evidence="1" id="KW-0694">RNA-binding</keyword>
<evidence type="ECO:0000256" key="1">
    <source>
        <dbReference type="ARBA" id="ARBA00022884"/>
    </source>
</evidence>
<sequence length="219" mass="24341">MASATGVSSSEMAVDHATGPGAVEKPRFDALTPNEMSGGRPQFRKVPMPQHRFAPLKRCWMEIYKPVYEHMKIDIRMNLKVLDWSLPILGFLIAVKKLNPESVQGLQSGRITWRTSTLSVRMESRVQGEAAIYITEYEGRGGTSWCVGLAVNVLGVDEDVTIECSGLFSTPVLTTVRIGASFTIPWFYYIDHLGWAGYIPNSCPALSDARENDCLRVQL</sequence>
<evidence type="ECO:0007829" key="5">
    <source>
        <dbReference type="PeptideAtlas" id="A0A804N6E6"/>
    </source>
</evidence>